<dbReference type="Proteomes" id="UP001430953">
    <property type="component" value="Unassembled WGS sequence"/>
</dbReference>
<gene>
    <name evidence="1" type="ORF">PUN28_003377</name>
</gene>
<dbReference type="AlphaFoldDB" id="A0AAW2GK80"/>
<protein>
    <submittedName>
        <fullName evidence="1">Uncharacterized protein</fullName>
    </submittedName>
</protein>
<evidence type="ECO:0000313" key="2">
    <source>
        <dbReference type="Proteomes" id="UP001430953"/>
    </source>
</evidence>
<sequence length="83" mass="9334">MPAKNINASKHVRNDYNFYQPAAKLQLGTTEALSGFSEASFNNADAIGKLRPRICHSYRNGLLRHEKSEVSRSCAIKNIKKKK</sequence>
<name>A0AAW2GK80_9HYME</name>
<keyword evidence="2" id="KW-1185">Reference proteome</keyword>
<proteinExistence type="predicted"/>
<organism evidence="1 2">
    <name type="scientific">Cardiocondyla obscurior</name>
    <dbReference type="NCBI Taxonomy" id="286306"/>
    <lineage>
        <taxon>Eukaryota</taxon>
        <taxon>Metazoa</taxon>
        <taxon>Ecdysozoa</taxon>
        <taxon>Arthropoda</taxon>
        <taxon>Hexapoda</taxon>
        <taxon>Insecta</taxon>
        <taxon>Pterygota</taxon>
        <taxon>Neoptera</taxon>
        <taxon>Endopterygota</taxon>
        <taxon>Hymenoptera</taxon>
        <taxon>Apocrita</taxon>
        <taxon>Aculeata</taxon>
        <taxon>Formicoidea</taxon>
        <taxon>Formicidae</taxon>
        <taxon>Myrmicinae</taxon>
        <taxon>Cardiocondyla</taxon>
    </lineage>
</organism>
<dbReference type="EMBL" id="JADYXP020000003">
    <property type="protein sequence ID" value="KAL0128090.1"/>
    <property type="molecule type" value="Genomic_DNA"/>
</dbReference>
<comment type="caution">
    <text evidence="1">The sequence shown here is derived from an EMBL/GenBank/DDBJ whole genome shotgun (WGS) entry which is preliminary data.</text>
</comment>
<accession>A0AAW2GK80</accession>
<reference evidence="1 2" key="1">
    <citation type="submission" date="2023-03" db="EMBL/GenBank/DDBJ databases">
        <title>High recombination rates correlate with genetic variation in Cardiocondyla obscurior ants.</title>
        <authorList>
            <person name="Errbii M."/>
        </authorList>
    </citation>
    <scope>NUCLEOTIDE SEQUENCE [LARGE SCALE GENOMIC DNA]</scope>
    <source>
        <strain evidence="1">Alpha-2009</strain>
        <tissue evidence="1">Whole body</tissue>
    </source>
</reference>
<evidence type="ECO:0000313" key="1">
    <source>
        <dbReference type="EMBL" id="KAL0128090.1"/>
    </source>
</evidence>